<organism evidence="1 2">
    <name type="scientific">Blastopirellula sediminis</name>
    <dbReference type="NCBI Taxonomy" id="2894196"/>
    <lineage>
        <taxon>Bacteria</taxon>
        <taxon>Pseudomonadati</taxon>
        <taxon>Planctomycetota</taxon>
        <taxon>Planctomycetia</taxon>
        <taxon>Pirellulales</taxon>
        <taxon>Pirellulaceae</taxon>
        <taxon>Blastopirellula</taxon>
    </lineage>
</organism>
<evidence type="ECO:0000313" key="2">
    <source>
        <dbReference type="Proteomes" id="UP001139103"/>
    </source>
</evidence>
<dbReference type="Proteomes" id="UP001139103">
    <property type="component" value="Unassembled WGS sequence"/>
</dbReference>
<name>A0A9X1MPE4_9BACT</name>
<dbReference type="EMBL" id="JAJKFT010000010">
    <property type="protein sequence ID" value="MCC9630486.1"/>
    <property type="molecule type" value="Genomic_DNA"/>
</dbReference>
<dbReference type="RefSeq" id="WP_230221664.1">
    <property type="nucleotide sequence ID" value="NZ_JAJKFT010000010.1"/>
</dbReference>
<reference evidence="1" key="1">
    <citation type="submission" date="2021-11" db="EMBL/GenBank/DDBJ databases">
        <title>Genome sequence.</title>
        <authorList>
            <person name="Sun Q."/>
        </authorList>
    </citation>
    <scope>NUCLEOTIDE SEQUENCE</scope>
    <source>
        <strain evidence="1">JC732</strain>
    </source>
</reference>
<gene>
    <name evidence="1" type="ORF">LOC68_18990</name>
</gene>
<evidence type="ECO:0000313" key="1">
    <source>
        <dbReference type="EMBL" id="MCC9630486.1"/>
    </source>
</evidence>
<accession>A0A9X1MPE4</accession>
<dbReference type="AlphaFoldDB" id="A0A9X1MPE4"/>
<comment type="caution">
    <text evidence="1">The sequence shown here is derived from an EMBL/GenBank/DDBJ whole genome shotgun (WGS) entry which is preliminary data.</text>
</comment>
<sequence length="75" mass="8522">MMTQTDIDHAVAYATGEELSEIKRRGFSIADPTEVDFDPEPDNLSGQVVDWDDDRFSCPYPTVIRLDAFLQRRSA</sequence>
<keyword evidence="2" id="KW-1185">Reference proteome</keyword>
<proteinExistence type="predicted"/>
<protein>
    <submittedName>
        <fullName evidence="1">Uncharacterized protein</fullName>
    </submittedName>
</protein>